<gene>
    <name evidence="2" type="ORF">c0_g1_i6</name>
</gene>
<feature type="region of interest" description="Disordered" evidence="1">
    <location>
        <begin position="1"/>
        <end position="25"/>
    </location>
</feature>
<evidence type="ECO:0000313" key="2">
    <source>
        <dbReference type="EMBL" id="JAI50690.1"/>
    </source>
</evidence>
<feature type="compositionally biased region" description="Polar residues" evidence="1">
    <location>
        <begin position="1"/>
        <end position="16"/>
    </location>
</feature>
<accession>A0A0K8WIJ7</accession>
<dbReference type="EMBL" id="GDHF01001624">
    <property type="protein sequence ID" value="JAI50690.1"/>
    <property type="molecule type" value="Transcribed_RNA"/>
</dbReference>
<evidence type="ECO:0000256" key="1">
    <source>
        <dbReference type="SAM" id="MobiDB-lite"/>
    </source>
</evidence>
<dbReference type="OrthoDB" id="2157184at2759"/>
<protein>
    <submittedName>
        <fullName evidence="2">Uncharacterized protein</fullName>
    </submittedName>
</protein>
<sequence length="247" mass="27712">MSKVLTQQNVLPTQQPKKIENHKKTTPTVQMLSSMRGTSANSVVCSSESPSTSSSPITIDCDDFTSSSILEFLAREQECCTEADTESIFQEVSRLADNSDTRSVDEILREAERLMQQQSIFGCTDRAAQCKQLKVSVGNKSKSHQLNQSQPNTAVHQQIQQPAVATQNIKLNSKYTKRIENVSPMPKQMQTVPHKRLTNGNCTHKEKMKLQKKRIGIQCTCNGGCYTYSYKHATDTNCRHAKWKPTL</sequence>
<dbReference type="AlphaFoldDB" id="A0A0K8WIJ7"/>
<name>A0A0K8WIJ7_BACLA</name>
<organism evidence="2">
    <name type="scientific">Bactrocera latifrons</name>
    <name type="common">Malaysian fruit fly</name>
    <name type="synonym">Chaetodacus latifrons</name>
    <dbReference type="NCBI Taxonomy" id="174628"/>
    <lineage>
        <taxon>Eukaryota</taxon>
        <taxon>Metazoa</taxon>
        <taxon>Ecdysozoa</taxon>
        <taxon>Arthropoda</taxon>
        <taxon>Hexapoda</taxon>
        <taxon>Insecta</taxon>
        <taxon>Pterygota</taxon>
        <taxon>Neoptera</taxon>
        <taxon>Endopterygota</taxon>
        <taxon>Diptera</taxon>
        <taxon>Brachycera</taxon>
        <taxon>Muscomorpha</taxon>
        <taxon>Tephritoidea</taxon>
        <taxon>Tephritidae</taxon>
        <taxon>Bactrocera</taxon>
        <taxon>Bactrocera</taxon>
    </lineage>
</organism>
<reference evidence="2" key="1">
    <citation type="submission" date="2015-06" db="EMBL/GenBank/DDBJ databases">
        <authorList>
            <person name="Hoefler B.C."/>
            <person name="Straight P.D."/>
        </authorList>
    </citation>
    <scope>NUCLEOTIDE SEQUENCE</scope>
</reference>
<proteinExistence type="predicted"/>